<reference evidence="1" key="1">
    <citation type="submission" date="2019-09" db="EMBL/GenBank/DDBJ databases">
        <title>Draft genome sequences of 48 bacterial type strains from the CCUG.</title>
        <authorList>
            <person name="Tunovic T."/>
            <person name="Pineiro-Iglesias B."/>
            <person name="Unosson C."/>
            <person name="Inganas E."/>
            <person name="Ohlen M."/>
            <person name="Cardew S."/>
            <person name="Jensie-Markopoulos S."/>
            <person name="Salva-Serra F."/>
            <person name="Jaen-Luchoro D."/>
            <person name="Karlsson R."/>
            <person name="Svensson-Stadler L."/>
            <person name="Chun J."/>
            <person name="Moore E."/>
        </authorList>
    </citation>
    <scope>NUCLEOTIDE SEQUENCE</scope>
    <source>
        <strain evidence="1">CCUG 50899</strain>
    </source>
</reference>
<dbReference type="EMBL" id="VZPE01000001">
    <property type="protein sequence ID" value="KAB0573388.1"/>
    <property type="molecule type" value="Genomic_DNA"/>
</dbReference>
<sequence length="79" mass="9189">MNAQQRAAEFRQLLESPYLKEVFDEMERDTFEEIASLKLGEATEKEKDALIHKLQIIRNLWTTLSHNATDVTTKVQQVV</sequence>
<dbReference type="RefSeq" id="WP_128093117.1">
    <property type="nucleotide sequence ID" value="NZ_JBHEEN010000001.1"/>
</dbReference>
<comment type="caution">
    <text evidence="1">The sequence shown here is derived from an EMBL/GenBank/DDBJ whole genome shotgun (WGS) entry which is preliminary data.</text>
</comment>
<proteinExistence type="predicted"/>
<organism evidence="1">
    <name type="scientific">Brucella pituitosa</name>
    <dbReference type="NCBI Taxonomy" id="571256"/>
    <lineage>
        <taxon>Bacteria</taxon>
        <taxon>Pseudomonadati</taxon>
        <taxon>Pseudomonadota</taxon>
        <taxon>Alphaproteobacteria</taxon>
        <taxon>Hyphomicrobiales</taxon>
        <taxon>Brucellaceae</taxon>
        <taxon>Brucella/Ochrobactrum group</taxon>
        <taxon>Brucella</taxon>
    </lineage>
</organism>
<dbReference type="AlphaFoldDB" id="A0A643F8N6"/>
<protein>
    <submittedName>
        <fullName evidence="1">Uncharacterized protein</fullName>
    </submittedName>
</protein>
<evidence type="ECO:0000313" key="1">
    <source>
        <dbReference type="EMBL" id="KAB0573388.1"/>
    </source>
</evidence>
<name>A0A643F8N6_9HYPH</name>
<gene>
    <name evidence="1" type="ORF">F7Q93_02535</name>
</gene>
<accession>A0A643F8N6</accession>